<comment type="caution">
    <text evidence="1">The sequence shown here is derived from an EMBL/GenBank/DDBJ whole genome shotgun (WGS) entry which is preliminary data.</text>
</comment>
<dbReference type="Gene3D" id="2.40.30.100">
    <property type="entry name" value="AF2212/PG0164-like"/>
    <property type="match status" value="1"/>
</dbReference>
<reference evidence="1" key="1">
    <citation type="submission" date="2023-07" db="EMBL/GenBank/DDBJ databases">
        <title>The genome sequence of Rhodocytophaga aerolata KACC 12507.</title>
        <authorList>
            <person name="Zhang X."/>
        </authorList>
    </citation>
    <scope>NUCLEOTIDE SEQUENCE</scope>
    <source>
        <strain evidence="1">KACC 12507</strain>
    </source>
</reference>
<accession>A0ABT8RFK0</accession>
<dbReference type="EMBL" id="JAUKPO010000038">
    <property type="protein sequence ID" value="MDO1450887.1"/>
    <property type="molecule type" value="Genomic_DNA"/>
</dbReference>
<dbReference type="Pfam" id="PF08922">
    <property type="entry name" value="DUF1905"/>
    <property type="match status" value="1"/>
</dbReference>
<protein>
    <submittedName>
        <fullName evidence="1">YdeI/OmpD-associated family protein</fullName>
    </submittedName>
</protein>
<dbReference type="Proteomes" id="UP001168528">
    <property type="component" value="Unassembled WGS sequence"/>
</dbReference>
<dbReference type="SUPFAM" id="SSF141694">
    <property type="entry name" value="AF2212/PG0164-like"/>
    <property type="match status" value="1"/>
</dbReference>
<proteinExistence type="predicted"/>
<evidence type="ECO:0000313" key="1">
    <source>
        <dbReference type="EMBL" id="MDO1450887.1"/>
    </source>
</evidence>
<dbReference type="InterPro" id="IPR015018">
    <property type="entry name" value="DUF1905"/>
</dbReference>
<evidence type="ECO:0000313" key="2">
    <source>
        <dbReference type="Proteomes" id="UP001168528"/>
    </source>
</evidence>
<name>A0ABT8RFK0_9BACT</name>
<gene>
    <name evidence="1" type="ORF">Q0590_31725</name>
</gene>
<dbReference type="Pfam" id="PF13376">
    <property type="entry name" value="OmdA"/>
    <property type="match status" value="1"/>
</dbReference>
<dbReference type="RefSeq" id="WP_302041686.1">
    <property type="nucleotide sequence ID" value="NZ_JAUKPO010000038.1"/>
</dbReference>
<organism evidence="1 2">
    <name type="scientific">Rhodocytophaga aerolata</name>
    <dbReference type="NCBI Taxonomy" id="455078"/>
    <lineage>
        <taxon>Bacteria</taxon>
        <taxon>Pseudomonadati</taxon>
        <taxon>Bacteroidota</taxon>
        <taxon>Cytophagia</taxon>
        <taxon>Cytophagales</taxon>
        <taxon>Rhodocytophagaceae</taxon>
        <taxon>Rhodocytophaga</taxon>
    </lineage>
</organism>
<sequence>MEKETPVHFMATLTEQESPMFTSSILLPAQVAEQFRTPKGAIRVLCSIEQAEEFPCALNPRGNDYIIIVSKALIKQHKLTYGNPFKVAIRPDPENGLLLPEELQEVLAQDAWGNSLFNTVLPGRQRGYIHYVRSAKTVDTRIKRALEIVEKLKRTPRNPG</sequence>
<keyword evidence="2" id="KW-1185">Reference proteome</keyword>
<dbReference type="InterPro" id="IPR037079">
    <property type="entry name" value="AF2212/PG0164-like_sf"/>
</dbReference>